<sequence length="44" mass="5128">MDSREWEHARCEYADGEGRYRTIGAARHSLRRGVASEVEHVVKR</sequence>
<gene>
    <name evidence="1" type="ORF">KF707C_40760</name>
</gene>
<dbReference type="AlphaFoldDB" id="A0AAD1FH06"/>
<dbReference type="KEGG" id="pfuw:KF707C_40760"/>
<reference evidence="1 2" key="2">
    <citation type="journal article" date="2017" name="Int. J. Syst. Evol. Microbiol.">
        <title>Pseudomonas furukawaii sp. nov., a polychlorinated biphenyl-degrading bacterium isolated from biphenyl-contaminated soil in Japan.</title>
        <authorList>
            <person name="Kimura N."/>
            <person name="Watanabe T."/>
            <person name="Suenaga H."/>
            <person name="Fujihara H."/>
            <person name="Futagami T."/>
            <person name="Goto M."/>
            <person name="Hanada S."/>
            <person name="Hirose J."/>
        </authorList>
    </citation>
    <scope>NUCLEOTIDE SEQUENCE [LARGE SCALE GENOMIC DNA]</scope>
    <source>
        <strain evidence="2">DSM 10086 / NBRC 110670 / KF707</strain>
    </source>
</reference>
<proteinExistence type="predicted"/>
<protein>
    <submittedName>
        <fullName evidence="1">Uncharacterized protein</fullName>
    </submittedName>
</protein>
<evidence type="ECO:0000313" key="1">
    <source>
        <dbReference type="EMBL" id="BAU75764.1"/>
    </source>
</evidence>
<reference evidence="2" key="1">
    <citation type="submission" date="2015-05" db="EMBL/GenBank/DDBJ databases">
        <title>Draft genome sequencing of a biphenyl-degrading bacterium, Pseudomonas balearica KF707 (=NBRC110670).</title>
        <authorList>
            <person name="Kimura N."/>
            <person name="Hirose J."/>
            <person name="Watanabe T."/>
            <person name="Suenaga H."/>
            <person name="Fujihara H."/>
            <person name="Noguchi M."/>
            <person name="Hashimoto M."/>
            <person name="Shimodaira J."/>
            <person name="Tsuchikane K."/>
            <person name="Hosoyama A."/>
            <person name="Yamazoe A."/>
            <person name="Fujita N."/>
            <person name="Furukawa K."/>
        </authorList>
    </citation>
    <scope>NUCLEOTIDE SEQUENCE [LARGE SCALE GENOMIC DNA]</scope>
    <source>
        <strain evidence="2">DSM 10086 / NBRC 110670 / KF707</strain>
    </source>
</reference>
<organism evidence="1 2">
    <name type="scientific">Metapseudomonas furukawaii</name>
    <name type="common">Pseudomonas furukawaii</name>
    <dbReference type="NCBI Taxonomy" id="1149133"/>
    <lineage>
        <taxon>Bacteria</taxon>
        <taxon>Pseudomonadati</taxon>
        <taxon>Pseudomonadota</taxon>
        <taxon>Gammaproteobacteria</taxon>
        <taxon>Pseudomonadales</taxon>
        <taxon>Pseudomonadaceae</taxon>
        <taxon>Metapseudomonas</taxon>
    </lineage>
</organism>
<accession>A0AAD1FH06</accession>
<dbReference type="Proteomes" id="UP000218554">
    <property type="component" value="Chromosome"/>
</dbReference>
<dbReference type="EMBL" id="AP014862">
    <property type="protein sequence ID" value="BAU75764.1"/>
    <property type="molecule type" value="Genomic_DNA"/>
</dbReference>
<keyword evidence="2" id="KW-1185">Reference proteome</keyword>
<name>A0AAD1FH06_METFU</name>
<evidence type="ECO:0000313" key="2">
    <source>
        <dbReference type="Proteomes" id="UP000218554"/>
    </source>
</evidence>